<dbReference type="RefSeq" id="WP_209922021.1">
    <property type="nucleotide sequence ID" value="NZ_JAGIOP010000002.1"/>
</dbReference>
<dbReference type="Pfam" id="PF12833">
    <property type="entry name" value="HTH_18"/>
    <property type="match status" value="1"/>
</dbReference>
<evidence type="ECO:0000259" key="4">
    <source>
        <dbReference type="PROSITE" id="PS01124"/>
    </source>
</evidence>
<keyword evidence="6" id="KW-1185">Reference proteome</keyword>
<sequence length="312" mass="34414">MDVPLVRTPITRLEDLGDAVNQAGLKAFQLSGAAPSGSLLHAAHAGVALSSGQFDSRVQIGGALSDEAISICVGLQIPPRNRLMLRDIDTGIVSLFRPGDEQEAFHDHNTRYAVITLSEETLESEAERLGLPFSPNAFRHTGIHPQPMARTHLTAISTVLARLHQADSQTRLDSAALADIVAALIGHFSQRPAPLILRPLRQREKIVELTRTHIDQNLDQHLDTEDLARRAGVSRRTLTRAFEETLGESPRSYVTRMRLHRIRCDLLAADPRATTIADVSNQWGISELGRMSARYRALFGELPSQTRLRGTR</sequence>
<evidence type="ECO:0000256" key="2">
    <source>
        <dbReference type="ARBA" id="ARBA00023125"/>
    </source>
</evidence>
<feature type="domain" description="HTH araC/xylS-type" evidence="4">
    <location>
        <begin position="204"/>
        <end position="309"/>
    </location>
</feature>
<dbReference type="Gene3D" id="1.10.10.60">
    <property type="entry name" value="Homeodomain-like"/>
    <property type="match status" value="1"/>
</dbReference>
<reference evidence="5 6" key="1">
    <citation type="submission" date="2021-03" db="EMBL/GenBank/DDBJ databases">
        <title>Sequencing the genomes of 1000 actinobacteria strains.</title>
        <authorList>
            <person name="Klenk H.-P."/>
        </authorList>
    </citation>
    <scope>NUCLEOTIDE SEQUENCE [LARGE SCALE GENOMIC DNA]</scope>
    <source>
        <strain evidence="5 6">DSM 46713</strain>
    </source>
</reference>
<keyword evidence="3" id="KW-0804">Transcription</keyword>
<keyword evidence="2" id="KW-0238">DNA-binding</keyword>
<name>A0ABS5A229_9MYCO</name>
<evidence type="ECO:0000313" key="6">
    <source>
        <dbReference type="Proteomes" id="UP000694460"/>
    </source>
</evidence>
<dbReference type="SMART" id="SM00342">
    <property type="entry name" value="HTH_ARAC"/>
    <property type="match status" value="1"/>
</dbReference>
<accession>A0ABS5A229</accession>
<dbReference type="InterPro" id="IPR050204">
    <property type="entry name" value="AraC_XylS_family_regulators"/>
</dbReference>
<dbReference type="EMBL" id="JAGIOP010000002">
    <property type="protein sequence ID" value="MBP2455416.1"/>
    <property type="molecule type" value="Genomic_DNA"/>
</dbReference>
<keyword evidence="1" id="KW-0805">Transcription regulation</keyword>
<proteinExistence type="predicted"/>
<evidence type="ECO:0000313" key="5">
    <source>
        <dbReference type="EMBL" id="MBP2455416.1"/>
    </source>
</evidence>
<dbReference type="Proteomes" id="UP000694460">
    <property type="component" value="Unassembled WGS sequence"/>
</dbReference>
<organism evidence="5 6">
    <name type="scientific">Mycolicibacterium lutetiense</name>
    <dbReference type="NCBI Taxonomy" id="1641992"/>
    <lineage>
        <taxon>Bacteria</taxon>
        <taxon>Bacillati</taxon>
        <taxon>Actinomycetota</taxon>
        <taxon>Actinomycetes</taxon>
        <taxon>Mycobacteriales</taxon>
        <taxon>Mycobacteriaceae</taxon>
        <taxon>Mycolicibacterium</taxon>
    </lineage>
</organism>
<dbReference type="InterPro" id="IPR009057">
    <property type="entry name" value="Homeodomain-like_sf"/>
</dbReference>
<gene>
    <name evidence="5" type="ORF">JOF57_005329</name>
</gene>
<dbReference type="PANTHER" id="PTHR46796">
    <property type="entry name" value="HTH-TYPE TRANSCRIPTIONAL ACTIVATOR RHAS-RELATED"/>
    <property type="match status" value="1"/>
</dbReference>
<dbReference type="PROSITE" id="PS01124">
    <property type="entry name" value="HTH_ARAC_FAMILY_2"/>
    <property type="match status" value="1"/>
</dbReference>
<evidence type="ECO:0000256" key="3">
    <source>
        <dbReference type="ARBA" id="ARBA00023163"/>
    </source>
</evidence>
<dbReference type="SUPFAM" id="SSF46689">
    <property type="entry name" value="Homeodomain-like"/>
    <property type="match status" value="1"/>
</dbReference>
<dbReference type="InterPro" id="IPR018060">
    <property type="entry name" value="HTH_AraC"/>
</dbReference>
<dbReference type="PANTHER" id="PTHR46796:SF12">
    <property type="entry name" value="HTH-TYPE DNA-BINDING TRANSCRIPTIONAL ACTIVATOR EUTR"/>
    <property type="match status" value="1"/>
</dbReference>
<protein>
    <submittedName>
        <fullName evidence="5">AraC-like DNA-binding protein</fullName>
    </submittedName>
</protein>
<evidence type="ECO:0000256" key="1">
    <source>
        <dbReference type="ARBA" id="ARBA00023015"/>
    </source>
</evidence>
<comment type="caution">
    <text evidence="5">The sequence shown here is derived from an EMBL/GenBank/DDBJ whole genome shotgun (WGS) entry which is preliminary data.</text>
</comment>